<dbReference type="RefSeq" id="WP_170015675.1">
    <property type="nucleotide sequence ID" value="NZ_CP012545.1"/>
</dbReference>
<comment type="caution">
    <text evidence="8">The sequence shown here is derived from an EMBL/GenBank/DDBJ whole genome shotgun (WGS) entry which is preliminary data.</text>
</comment>
<dbReference type="InterPro" id="IPR014780">
    <property type="entry name" value="tRNA_psdUridine_synth_TruB"/>
</dbReference>
<evidence type="ECO:0000256" key="1">
    <source>
        <dbReference type="ARBA" id="ARBA00000385"/>
    </source>
</evidence>
<dbReference type="Pfam" id="PF01509">
    <property type="entry name" value="TruB_N"/>
    <property type="match status" value="1"/>
</dbReference>
<dbReference type="GO" id="GO:0003723">
    <property type="term" value="F:RNA binding"/>
    <property type="evidence" value="ECO:0007669"/>
    <property type="project" value="InterPro"/>
</dbReference>
<reference evidence="8 9" key="1">
    <citation type="submission" date="2015-08" db="EMBL/GenBank/DDBJ databases">
        <title>Comparative genomics of the Campylobacter concisus group.</title>
        <authorList>
            <person name="Yee E."/>
            <person name="Chapman M.H."/>
            <person name="Huynh S."/>
            <person name="Bono J.L."/>
            <person name="On S.L."/>
            <person name="St Leger J."/>
            <person name="Foster G."/>
            <person name="Parker C.T."/>
            <person name="Miller W.G."/>
        </authorList>
    </citation>
    <scope>NUCLEOTIDE SEQUENCE [LARGE SCALE GENOMIC DNA]</scope>
    <source>
        <strain evidence="8 9">RM9337</strain>
    </source>
</reference>
<dbReference type="GO" id="GO:0031119">
    <property type="term" value="P:tRNA pseudouridine synthesis"/>
    <property type="evidence" value="ECO:0007669"/>
    <property type="project" value="UniProtKB-UniRule"/>
</dbReference>
<dbReference type="Gene3D" id="3.30.2350.10">
    <property type="entry name" value="Pseudouridine synthase"/>
    <property type="match status" value="1"/>
</dbReference>
<dbReference type="GO" id="GO:0160148">
    <property type="term" value="F:tRNA pseudouridine(55) synthase activity"/>
    <property type="evidence" value="ECO:0007669"/>
    <property type="project" value="UniProtKB-EC"/>
</dbReference>
<keyword evidence="3 5" id="KW-0819">tRNA processing</keyword>
<dbReference type="Proteomes" id="UP001318760">
    <property type="component" value="Unassembled WGS sequence"/>
</dbReference>
<dbReference type="GO" id="GO:1990481">
    <property type="term" value="P:mRNA pseudouridine synthesis"/>
    <property type="evidence" value="ECO:0007669"/>
    <property type="project" value="TreeGrafter"/>
</dbReference>
<evidence type="ECO:0000256" key="2">
    <source>
        <dbReference type="ARBA" id="ARBA00005642"/>
    </source>
</evidence>
<sequence length="273" mass="31096">MNAIFVADKPTGLSSNQFLSRLKRKYKVKKAGYSGTLDPFASGALIVAFGSYTRLFRFLNKSPKVYEATMWIGASSKSLDNQNITQVQKILPFAPSSLEIVRQDLLGEVEFIPPKYSAKNINGERAYNLAKKGIEFELKKQTMQVFSCEILHYMHPFLTFRISLSEGGYVRSYAELFAKKLGFDATLTALRRISEGKFKFENEKFLNPTEILDIKGNEYLGDISDLLDGKELNVGKLKFKENGIYLLNYDKFFSIIEVQNDMVNYCLNKVEKC</sequence>
<proteinExistence type="inferred from homology"/>
<evidence type="ECO:0000313" key="8">
    <source>
        <dbReference type="EMBL" id="MBE3607685.1"/>
    </source>
</evidence>
<dbReference type="InterPro" id="IPR002501">
    <property type="entry name" value="PsdUridine_synth_N"/>
</dbReference>
<evidence type="ECO:0000313" key="7">
    <source>
        <dbReference type="EMBL" id="MBE2986112.1"/>
    </source>
</evidence>
<protein>
    <recommendedName>
        <fullName evidence="5">tRNA pseudouridine synthase B</fullName>
        <ecNumber evidence="5">5.4.99.25</ecNumber>
    </recommendedName>
    <alternativeName>
        <fullName evidence="5">tRNA pseudouridine(55) synthase</fullName>
        <shortName evidence="5">Psi55 synthase</shortName>
    </alternativeName>
    <alternativeName>
        <fullName evidence="5">tRNA pseudouridylate synthase</fullName>
    </alternativeName>
    <alternativeName>
        <fullName evidence="5">tRNA-uridine isomerase</fullName>
    </alternativeName>
</protein>
<accession>A0AAW3ZRS9</accession>
<dbReference type="AlphaFoldDB" id="A0AAW3ZRS9"/>
<name>A0AAW3ZRS9_9BACT</name>
<reference evidence="7 10" key="2">
    <citation type="submission" date="2020-10" db="EMBL/GenBank/DDBJ databases">
        <title>Campylobacter californiensis sp. nov. isolated from cattle and feral swine in California.</title>
        <authorList>
            <person name="Miller W.G."/>
        </authorList>
    </citation>
    <scope>NUCLEOTIDE SEQUENCE [LARGE SCALE GENOMIC DNA]</scope>
    <source>
        <strain evidence="7 10">RM12919</strain>
    </source>
</reference>
<comment type="function">
    <text evidence="5">Responsible for synthesis of pseudouridine from uracil-55 in the psi GC loop of transfer RNAs.</text>
</comment>
<dbReference type="Proteomes" id="UP000650616">
    <property type="component" value="Unassembled WGS sequence"/>
</dbReference>
<feature type="active site" description="Nucleophile" evidence="5">
    <location>
        <position position="38"/>
    </location>
</feature>
<comment type="catalytic activity">
    <reaction evidence="1 5">
        <text>uridine(55) in tRNA = pseudouridine(55) in tRNA</text>
        <dbReference type="Rhea" id="RHEA:42532"/>
        <dbReference type="Rhea" id="RHEA-COMP:10101"/>
        <dbReference type="Rhea" id="RHEA-COMP:10102"/>
        <dbReference type="ChEBI" id="CHEBI:65314"/>
        <dbReference type="ChEBI" id="CHEBI:65315"/>
        <dbReference type="EC" id="5.4.99.25"/>
    </reaction>
</comment>
<dbReference type="InterPro" id="IPR020103">
    <property type="entry name" value="PsdUridine_synth_cat_dom_sf"/>
</dbReference>
<evidence type="ECO:0000256" key="5">
    <source>
        <dbReference type="HAMAP-Rule" id="MF_01080"/>
    </source>
</evidence>
<dbReference type="NCBIfam" id="TIGR00431">
    <property type="entry name" value="TruB"/>
    <property type="match status" value="1"/>
</dbReference>
<evidence type="ECO:0000259" key="6">
    <source>
        <dbReference type="Pfam" id="PF01509"/>
    </source>
</evidence>
<feature type="domain" description="Pseudouridine synthase II N-terminal" evidence="6">
    <location>
        <begin position="23"/>
        <end position="170"/>
    </location>
</feature>
<dbReference type="PANTHER" id="PTHR13767:SF2">
    <property type="entry name" value="PSEUDOURIDYLATE SYNTHASE TRUB1"/>
    <property type="match status" value="1"/>
</dbReference>
<evidence type="ECO:0000256" key="4">
    <source>
        <dbReference type="ARBA" id="ARBA00023235"/>
    </source>
</evidence>
<dbReference type="EMBL" id="LIWG01000002">
    <property type="protein sequence ID" value="MBE3607685.1"/>
    <property type="molecule type" value="Genomic_DNA"/>
</dbReference>
<gene>
    <name evidence="5 8" type="primary">truB</name>
    <name evidence="7" type="ORF">CCAL12919_03040</name>
    <name evidence="8" type="ORF">CCAL9337_02925</name>
</gene>
<dbReference type="SUPFAM" id="SSF55120">
    <property type="entry name" value="Pseudouridine synthase"/>
    <property type="match status" value="1"/>
</dbReference>
<evidence type="ECO:0000256" key="3">
    <source>
        <dbReference type="ARBA" id="ARBA00022694"/>
    </source>
</evidence>
<keyword evidence="4 5" id="KW-0413">Isomerase</keyword>
<dbReference type="HAMAP" id="MF_01080">
    <property type="entry name" value="TruB_bact"/>
    <property type="match status" value="1"/>
</dbReference>
<keyword evidence="9" id="KW-1185">Reference proteome</keyword>
<comment type="similarity">
    <text evidence="2 5">Belongs to the pseudouridine synthase TruB family. Type 1 subfamily.</text>
</comment>
<dbReference type="EMBL" id="JADBHS010000004">
    <property type="protein sequence ID" value="MBE2986112.1"/>
    <property type="molecule type" value="Genomic_DNA"/>
</dbReference>
<evidence type="ECO:0000313" key="10">
    <source>
        <dbReference type="Proteomes" id="UP001318760"/>
    </source>
</evidence>
<organism evidence="8 9">
    <name type="scientific">Campylobacter californiensis</name>
    <dbReference type="NCBI Taxonomy" id="1032243"/>
    <lineage>
        <taxon>Bacteria</taxon>
        <taxon>Pseudomonadati</taxon>
        <taxon>Campylobacterota</taxon>
        <taxon>Epsilonproteobacteria</taxon>
        <taxon>Campylobacterales</taxon>
        <taxon>Campylobacteraceae</taxon>
        <taxon>Campylobacter</taxon>
    </lineage>
</organism>
<dbReference type="EC" id="5.4.99.25" evidence="5"/>
<evidence type="ECO:0000313" key="9">
    <source>
        <dbReference type="Proteomes" id="UP000650616"/>
    </source>
</evidence>
<dbReference type="PANTHER" id="PTHR13767">
    <property type="entry name" value="TRNA-PSEUDOURIDINE SYNTHASE"/>
    <property type="match status" value="1"/>
</dbReference>